<dbReference type="Gene3D" id="3.40.50.2300">
    <property type="match status" value="1"/>
</dbReference>
<feature type="domain" description="PAC" evidence="12">
    <location>
        <begin position="230"/>
        <end position="283"/>
    </location>
</feature>
<keyword evidence="4 7" id="KW-0597">Phosphoprotein</keyword>
<dbReference type="Gene3D" id="3.30.450.40">
    <property type="match status" value="1"/>
</dbReference>
<dbReference type="InterPro" id="IPR000014">
    <property type="entry name" value="PAS"/>
</dbReference>
<keyword evidence="5" id="KW-0808">Transferase</keyword>
<evidence type="ECO:0000259" key="12">
    <source>
        <dbReference type="PROSITE" id="PS50113"/>
    </source>
</evidence>
<feature type="domain" description="PAC" evidence="12">
    <location>
        <begin position="98"/>
        <end position="150"/>
    </location>
</feature>
<dbReference type="Pfam" id="PF13426">
    <property type="entry name" value="PAS_9"/>
    <property type="match status" value="1"/>
</dbReference>
<accession>A0A7Y9J0B3</accession>
<feature type="domain" description="PAS" evidence="11">
    <location>
        <begin position="409"/>
        <end position="479"/>
    </location>
</feature>
<proteinExistence type="inferred from homology"/>
<evidence type="ECO:0000256" key="4">
    <source>
        <dbReference type="ARBA" id="ARBA00022553"/>
    </source>
</evidence>
<dbReference type="EMBL" id="JACBYR010000005">
    <property type="protein sequence ID" value="NYE86185.1"/>
    <property type="molecule type" value="Genomic_DNA"/>
</dbReference>
<feature type="domain" description="Response regulatory" evidence="10">
    <location>
        <begin position="1106"/>
        <end position="1221"/>
    </location>
</feature>
<evidence type="ECO:0000259" key="11">
    <source>
        <dbReference type="PROSITE" id="PS50112"/>
    </source>
</evidence>
<dbReference type="Gene3D" id="1.10.287.130">
    <property type="match status" value="1"/>
</dbReference>
<dbReference type="InterPro" id="IPR003018">
    <property type="entry name" value="GAF"/>
</dbReference>
<dbReference type="Pfam" id="PF01590">
    <property type="entry name" value="GAF"/>
    <property type="match status" value="1"/>
</dbReference>
<protein>
    <recommendedName>
        <fullName evidence="3">histidine kinase</fullName>
        <ecNumber evidence="3">2.7.13.3</ecNumber>
    </recommendedName>
</protein>
<dbReference type="PANTHER" id="PTHR43304:SF1">
    <property type="entry name" value="PAC DOMAIN-CONTAINING PROTEIN"/>
    <property type="match status" value="1"/>
</dbReference>
<dbReference type="InterPro" id="IPR003594">
    <property type="entry name" value="HATPase_dom"/>
</dbReference>
<evidence type="ECO:0000259" key="10">
    <source>
        <dbReference type="PROSITE" id="PS50110"/>
    </source>
</evidence>
<dbReference type="Gene3D" id="2.10.70.100">
    <property type="match status" value="1"/>
</dbReference>
<gene>
    <name evidence="13" type="ORF">FHW18_005511</name>
</gene>
<dbReference type="Proteomes" id="UP000542125">
    <property type="component" value="Unassembled WGS sequence"/>
</dbReference>
<evidence type="ECO:0000256" key="2">
    <source>
        <dbReference type="ARBA" id="ARBA00006402"/>
    </source>
</evidence>
<evidence type="ECO:0000256" key="3">
    <source>
        <dbReference type="ARBA" id="ARBA00012438"/>
    </source>
</evidence>
<dbReference type="CDD" id="cd16919">
    <property type="entry name" value="HATPase_CckA-like"/>
    <property type="match status" value="1"/>
</dbReference>
<dbReference type="Gene3D" id="3.30.565.10">
    <property type="entry name" value="Histidine kinase-like ATPase, C-terminal domain"/>
    <property type="match status" value="1"/>
</dbReference>
<dbReference type="SMART" id="SM00387">
    <property type="entry name" value="HATPase_c"/>
    <property type="match status" value="1"/>
</dbReference>
<feature type="domain" description="PAS" evidence="11">
    <location>
        <begin position="710"/>
        <end position="780"/>
    </location>
</feature>
<dbReference type="Pfam" id="PF02518">
    <property type="entry name" value="HATPase_c"/>
    <property type="match status" value="1"/>
</dbReference>
<dbReference type="PROSITE" id="PS50113">
    <property type="entry name" value="PAC"/>
    <property type="match status" value="4"/>
</dbReference>
<dbReference type="SUPFAM" id="SSF47384">
    <property type="entry name" value="Homodimeric domain of signal transducing histidine kinase"/>
    <property type="match status" value="1"/>
</dbReference>
<evidence type="ECO:0000259" key="8">
    <source>
        <dbReference type="PROSITE" id="PS50046"/>
    </source>
</evidence>
<feature type="modified residue" description="4-aspartylphosphate" evidence="7">
    <location>
        <position position="1156"/>
    </location>
</feature>
<feature type="domain" description="PAC" evidence="12">
    <location>
        <begin position="482"/>
        <end position="534"/>
    </location>
</feature>
<feature type="domain" description="PAC" evidence="12">
    <location>
        <begin position="356"/>
        <end position="408"/>
    </location>
</feature>
<evidence type="ECO:0000256" key="5">
    <source>
        <dbReference type="ARBA" id="ARBA00022679"/>
    </source>
</evidence>
<dbReference type="PROSITE" id="PS50110">
    <property type="entry name" value="RESPONSE_REGULATORY"/>
    <property type="match status" value="1"/>
</dbReference>
<dbReference type="Pfam" id="PF08448">
    <property type="entry name" value="PAS_4"/>
    <property type="match status" value="2"/>
</dbReference>
<dbReference type="InterPro" id="IPR016132">
    <property type="entry name" value="Phyto_chromo_attachment"/>
</dbReference>
<dbReference type="SMART" id="SM00091">
    <property type="entry name" value="PAS"/>
    <property type="match status" value="5"/>
</dbReference>
<keyword evidence="6" id="KW-0418">Kinase</keyword>
<dbReference type="Pfam" id="PF08447">
    <property type="entry name" value="PAS_3"/>
    <property type="match status" value="2"/>
</dbReference>
<dbReference type="SUPFAM" id="SSF52172">
    <property type="entry name" value="CheY-like"/>
    <property type="match status" value="1"/>
</dbReference>
<evidence type="ECO:0000256" key="7">
    <source>
        <dbReference type="PROSITE-ProRule" id="PRU00169"/>
    </source>
</evidence>
<dbReference type="PROSITE" id="PS50109">
    <property type="entry name" value="HIS_KIN"/>
    <property type="match status" value="1"/>
</dbReference>
<comment type="similarity">
    <text evidence="2">In the N-terminal section; belongs to the phytochrome family.</text>
</comment>
<dbReference type="Pfam" id="PF00512">
    <property type="entry name" value="HisKA"/>
    <property type="match status" value="1"/>
</dbReference>
<dbReference type="SMART" id="SM00065">
    <property type="entry name" value="GAF"/>
    <property type="match status" value="1"/>
</dbReference>
<dbReference type="SUPFAM" id="SSF55785">
    <property type="entry name" value="PYP-like sensor domain (PAS domain)"/>
    <property type="match status" value="5"/>
</dbReference>
<dbReference type="PROSITE" id="PS50112">
    <property type="entry name" value="PAS"/>
    <property type="match status" value="4"/>
</dbReference>
<dbReference type="InterPro" id="IPR004358">
    <property type="entry name" value="Sig_transdc_His_kin-like_C"/>
</dbReference>
<dbReference type="SMART" id="SM00448">
    <property type="entry name" value="REC"/>
    <property type="match status" value="1"/>
</dbReference>
<dbReference type="NCBIfam" id="TIGR00229">
    <property type="entry name" value="sensory_box"/>
    <property type="match status" value="5"/>
</dbReference>
<dbReference type="PROSITE" id="PS50046">
    <property type="entry name" value="PHYTOCHROME_2"/>
    <property type="match status" value="1"/>
</dbReference>
<dbReference type="InterPro" id="IPR035965">
    <property type="entry name" value="PAS-like_dom_sf"/>
</dbReference>
<evidence type="ECO:0000256" key="6">
    <source>
        <dbReference type="ARBA" id="ARBA00022777"/>
    </source>
</evidence>
<evidence type="ECO:0000313" key="13">
    <source>
        <dbReference type="EMBL" id="NYE86185.1"/>
    </source>
</evidence>
<dbReference type="InterPro" id="IPR029016">
    <property type="entry name" value="GAF-like_dom_sf"/>
</dbReference>
<dbReference type="InterPro" id="IPR036890">
    <property type="entry name" value="HATPase_C_sf"/>
</dbReference>
<evidence type="ECO:0000256" key="1">
    <source>
        <dbReference type="ARBA" id="ARBA00000085"/>
    </source>
</evidence>
<dbReference type="InterPro" id="IPR052162">
    <property type="entry name" value="Sensor_kinase/Photoreceptor"/>
</dbReference>
<dbReference type="InterPro" id="IPR001610">
    <property type="entry name" value="PAC"/>
</dbReference>
<dbReference type="GO" id="GO:0000155">
    <property type="term" value="F:phosphorelay sensor kinase activity"/>
    <property type="evidence" value="ECO:0007669"/>
    <property type="project" value="InterPro"/>
</dbReference>
<dbReference type="InterPro" id="IPR000700">
    <property type="entry name" value="PAS-assoc_C"/>
</dbReference>
<dbReference type="SMART" id="SM00388">
    <property type="entry name" value="HisKA"/>
    <property type="match status" value="1"/>
</dbReference>
<dbReference type="SUPFAM" id="SSF55874">
    <property type="entry name" value="ATPase domain of HSP90 chaperone/DNA topoisomerase II/histidine kinase"/>
    <property type="match status" value="1"/>
</dbReference>
<feature type="domain" description="PAS" evidence="11">
    <location>
        <begin position="284"/>
        <end position="354"/>
    </location>
</feature>
<dbReference type="EC" id="2.7.13.3" evidence="3"/>
<feature type="domain" description="Histidine kinase" evidence="9">
    <location>
        <begin position="849"/>
        <end position="1074"/>
    </location>
</feature>
<name>A0A7Y9J0B3_9BURK</name>
<comment type="catalytic activity">
    <reaction evidence="1">
        <text>ATP + protein L-histidine = ADP + protein N-phospho-L-histidine.</text>
        <dbReference type="EC" id="2.7.13.3"/>
    </reaction>
</comment>
<dbReference type="InterPro" id="IPR005467">
    <property type="entry name" value="His_kinase_dom"/>
</dbReference>
<dbReference type="InterPro" id="IPR036097">
    <property type="entry name" value="HisK_dim/P_sf"/>
</dbReference>
<evidence type="ECO:0000313" key="14">
    <source>
        <dbReference type="Proteomes" id="UP000542125"/>
    </source>
</evidence>
<dbReference type="InterPro" id="IPR013655">
    <property type="entry name" value="PAS_fold_3"/>
</dbReference>
<sequence>MAVTTRELLAHAPHDALQSLSGLGGLFDALQNSDMAVVVADVREPEQPIVFANEAFTALTGYGLAEILGRNCRFMQGPLTDNAAIRAMREAVAESRRVYIDVQNYRKDGALFWNRIALSPVADAGGAVTHYIALQCDVTLVHQAIATRDALRASDEAPEYSLLGSQLIGSWNWDVRHDRVYADERYAALYDVTAAQAARGASLANFLRNVHPEDRERAEQTARSAIESGEAYQDEYRVVTQGRVRWIALRGQCTYNDDGTPRSFSGVAWDISEYKRAEQALHESAEELRLITDALPALIGYVDAEQRFRFNNRAYLDWFGLPPQALYGKTVREVLGDHAYELRRKHLEDALVGIPAHFEAYAPHTDGTPHHALMQYLPRRMKDGRVSGCYVLVFDITERKRAEEATRLHGARMDALINQAAVGIVQVNMDARIVMVNQRFCEIAGRPEDTLVGQHVQQLVHAGDQAETRRLMLLLRTRGEPFFVEQRIVRPDGAIVWVSNHVSALKDASGQPEFASIIVSDVTARKQAEERQSALLELGDHLRDLTDADAIVSTAVAMLARMSGLSRVGYGQVDPTQQSAHIEDAWIAGRAQVSVAGDHRFEDYGQTTARLRNGETIAIPDVLRDPRSAEHAESLLSLGVRALVNVPLVEQGQLVGVLFLHHHLPRQWAASELDFVRNVADRIWAALKRASATVQLERLNATLEQRVAQRTADLDRMWRLSTDVMLATGFDMRILALNPAWKTALGWEPGDLVGASFLDLVHPDEQAATQAAVAQLSHGMPTLQFENRVRHQDGSYRWFAWRAAADEVGVHGVGRDVTSEKEAAEALRKAEDQLRQAHKMEAVGQLTGGIAHDFNNILQGVIGPLDLIRRSIKLGRVDNLGRFIDTATTAAKRAAALTHRLLAFSRRQSLDPRALDLNTLVTSLEELLRRTIGEGIVLEVSLAPDLWPAYTDANQLENALLNLVINARDAMPEGGGLAITTNNVTLDDAYVRRQDGMRAGDYVALSVTDTGVGMPPEVIAKAFDPFFTTKPIGQGTGLGLSMIYGFAKQSNGHVRIRSEVGVGTSVRLYLPRCVDPVQLSNAANELPLELPHIALDGSAPLVGGKTVLVVEDDAAVRMVVLDVLEGLGYRTVEACDGLEGLAVVQSDQRIDLMVTDVGMPKLNGHDLAEEARDLRPDLKILFMTGYAKNATLRSGFLRPGMEMIAKPFVLDALAAHVRSMLSDETDA</sequence>
<dbReference type="Pfam" id="PF00072">
    <property type="entry name" value="Response_reg"/>
    <property type="match status" value="1"/>
</dbReference>
<dbReference type="PANTHER" id="PTHR43304">
    <property type="entry name" value="PHYTOCHROME-LIKE PROTEIN CPH1"/>
    <property type="match status" value="1"/>
</dbReference>
<dbReference type="SMART" id="SM00086">
    <property type="entry name" value="PAC"/>
    <property type="match status" value="5"/>
</dbReference>
<dbReference type="InterPro" id="IPR013656">
    <property type="entry name" value="PAS_4"/>
</dbReference>
<organism evidence="13 14">
    <name type="scientific">Pigmentiphaga litoralis</name>
    <dbReference type="NCBI Taxonomy" id="516702"/>
    <lineage>
        <taxon>Bacteria</taxon>
        <taxon>Pseudomonadati</taxon>
        <taxon>Pseudomonadota</taxon>
        <taxon>Betaproteobacteria</taxon>
        <taxon>Burkholderiales</taxon>
        <taxon>Alcaligenaceae</taxon>
        <taxon>Pigmentiphaga</taxon>
    </lineage>
</organism>
<dbReference type="PRINTS" id="PR00344">
    <property type="entry name" value="BCTRLSENSOR"/>
</dbReference>
<dbReference type="InterPro" id="IPR001789">
    <property type="entry name" value="Sig_transdc_resp-reg_receiver"/>
</dbReference>
<keyword evidence="14" id="KW-1185">Reference proteome</keyword>
<feature type="domain" description="PAS" evidence="11">
    <location>
        <begin position="29"/>
        <end position="71"/>
    </location>
</feature>
<dbReference type="CDD" id="cd00130">
    <property type="entry name" value="PAS"/>
    <property type="match status" value="5"/>
</dbReference>
<dbReference type="RefSeq" id="WP_179591029.1">
    <property type="nucleotide sequence ID" value="NZ_JACBYR010000005.1"/>
</dbReference>
<reference evidence="13 14" key="1">
    <citation type="submission" date="2020-07" db="EMBL/GenBank/DDBJ databases">
        <title>Genomic Encyclopedia of Type Strains, Phase IV (KMG-V): Genome sequencing to study the core and pangenomes of soil and plant-associated prokaryotes.</title>
        <authorList>
            <person name="Whitman W."/>
        </authorList>
    </citation>
    <scope>NUCLEOTIDE SEQUENCE [LARGE SCALE GENOMIC DNA]</scope>
    <source>
        <strain evidence="13 14">SAS40</strain>
    </source>
</reference>
<dbReference type="SUPFAM" id="SSF55781">
    <property type="entry name" value="GAF domain-like"/>
    <property type="match status" value="1"/>
</dbReference>
<comment type="caution">
    <text evidence="13">The sequence shown here is derived from an EMBL/GenBank/DDBJ whole genome shotgun (WGS) entry which is preliminary data.</text>
</comment>
<dbReference type="Gene3D" id="3.30.450.20">
    <property type="entry name" value="PAS domain"/>
    <property type="match status" value="5"/>
</dbReference>
<feature type="domain" description="Phytochrome chromophore attachment site" evidence="8">
    <location>
        <begin position="631"/>
        <end position="682"/>
    </location>
</feature>
<dbReference type="InterPro" id="IPR003661">
    <property type="entry name" value="HisK_dim/P_dom"/>
</dbReference>
<evidence type="ECO:0000259" key="9">
    <source>
        <dbReference type="PROSITE" id="PS50109"/>
    </source>
</evidence>
<dbReference type="AlphaFoldDB" id="A0A7Y9J0B3"/>
<dbReference type="InterPro" id="IPR011006">
    <property type="entry name" value="CheY-like_superfamily"/>
</dbReference>